<evidence type="ECO:0000313" key="3">
    <source>
        <dbReference type="EMBL" id="GGN65907.1"/>
    </source>
</evidence>
<name>A0ABQ2K6E2_9NOCA</name>
<keyword evidence="4" id="KW-1185">Reference proteome</keyword>
<dbReference type="InterPro" id="IPR010879">
    <property type="entry name" value="DUF1508"/>
</dbReference>
<dbReference type="Proteomes" id="UP000658127">
    <property type="component" value="Unassembled WGS sequence"/>
</dbReference>
<reference evidence="4" key="1">
    <citation type="journal article" date="2019" name="Int. J. Syst. Evol. Microbiol.">
        <title>The Global Catalogue of Microorganisms (GCM) 10K type strain sequencing project: providing services to taxonomists for standard genome sequencing and annotation.</title>
        <authorList>
            <consortium name="The Broad Institute Genomics Platform"/>
            <consortium name="The Broad Institute Genome Sequencing Center for Infectious Disease"/>
            <person name="Wu L."/>
            <person name="Ma J."/>
        </authorList>
    </citation>
    <scope>NUCLEOTIDE SEQUENCE [LARGE SCALE GENOMIC DNA]</scope>
    <source>
        <strain evidence="4">CGMCC 4.7329</strain>
    </source>
</reference>
<dbReference type="InterPro" id="IPR036913">
    <property type="entry name" value="YegP-like_sf"/>
</dbReference>
<feature type="compositionally biased region" description="Polar residues" evidence="1">
    <location>
        <begin position="53"/>
        <end position="67"/>
    </location>
</feature>
<dbReference type="SUPFAM" id="SSF160113">
    <property type="entry name" value="YegP-like"/>
    <property type="match status" value="1"/>
</dbReference>
<comment type="caution">
    <text evidence="3">The sequence shown here is derived from an EMBL/GenBank/DDBJ whole genome shotgun (WGS) entry which is preliminary data.</text>
</comment>
<evidence type="ECO:0000259" key="2">
    <source>
        <dbReference type="Pfam" id="PF07411"/>
    </source>
</evidence>
<dbReference type="Gene3D" id="3.30.160.160">
    <property type="entry name" value="YegP-like"/>
    <property type="match status" value="1"/>
</dbReference>
<sequence>MAARLRHSEHSRGGDVDLPAAGKFRRRLKVGNGEIIAQSQAYESKEAAKKGISSVQNSAPGATIVDT</sequence>
<accession>A0ABQ2K6E2</accession>
<proteinExistence type="predicted"/>
<feature type="region of interest" description="Disordered" evidence="1">
    <location>
        <begin position="47"/>
        <end position="67"/>
    </location>
</feature>
<dbReference type="EMBL" id="BMNE01000001">
    <property type="protein sequence ID" value="GGN65907.1"/>
    <property type="molecule type" value="Genomic_DNA"/>
</dbReference>
<feature type="domain" description="DUF1508" evidence="2">
    <location>
        <begin position="21"/>
        <end position="66"/>
    </location>
</feature>
<organism evidence="3 4">
    <name type="scientific">Nocardia rhizosphaerihabitans</name>
    <dbReference type="NCBI Taxonomy" id="1691570"/>
    <lineage>
        <taxon>Bacteria</taxon>
        <taxon>Bacillati</taxon>
        <taxon>Actinomycetota</taxon>
        <taxon>Actinomycetes</taxon>
        <taxon>Mycobacteriales</taxon>
        <taxon>Nocardiaceae</taxon>
        <taxon>Nocardia</taxon>
    </lineage>
</organism>
<dbReference type="RefSeq" id="WP_373291652.1">
    <property type="nucleotide sequence ID" value="NZ_BMNE01000001.1"/>
</dbReference>
<evidence type="ECO:0000313" key="4">
    <source>
        <dbReference type="Proteomes" id="UP000658127"/>
    </source>
</evidence>
<gene>
    <name evidence="3" type="ORF">GCM10011610_00230</name>
</gene>
<protein>
    <recommendedName>
        <fullName evidence="2">DUF1508 domain-containing protein</fullName>
    </recommendedName>
</protein>
<evidence type="ECO:0000256" key="1">
    <source>
        <dbReference type="SAM" id="MobiDB-lite"/>
    </source>
</evidence>
<dbReference type="Pfam" id="PF07411">
    <property type="entry name" value="DUF1508"/>
    <property type="match status" value="1"/>
</dbReference>